<name>A0A1G1WFH2_9BACT</name>
<dbReference type="EMBL" id="MHCU01000070">
    <property type="protein sequence ID" value="OGY26404.1"/>
    <property type="molecule type" value="Genomic_DNA"/>
</dbReference>
<organism evidence="1 2">
    <name type="scientific">Candidatus Woykebacteria bacterium RBG_19FT_COMBO_43_10</name>
    <dbReference type="NCBI Taxonomy" id="1802598"/>
    <lineage>
        <taxon>Bacteria</taxon>
        <taxon>Candidatus Woykeibacteriota</taxon>
    </lineage>
</organism>
<reference evidence="1 2" key="1">
    <citation type="journal article" date="2016" name="Nat. Commun.">
        <title>Thousands of microbial genomes shed light on interconnected biogeochemical processes in an aquifer system.</title>
        <authorList>
            <person name="Anantharaman K."/>
            <person name="Brown C.T."/>
            <person name="Hug L.A."/>
            <person name="Sharon I."/>
            <person name="Castelle C.J."/>
            <person name="Probst A.J."/>
            <person name="Thomas B.C."/>
            <person name="Singh A."/>
            <person name="Wilkins M.J."/>
            <person name="Karaoz U."/>
            <person name="Brodie E.L."/>
            <person name="Williams K.H."/>
            <person name="Hubbard S.S."/>
            <person name="Banfield J.F."/>
        </authorList>
    </citation>
    <scope>NUCLEOTIDE SEQUENCE [LARGE SCALE GENOMIC DNA]</scope>
</reference>
<evidence type="ECO:0000313" key="2">
    <source>
        <dbReference type="Proteomes" id="UP000176645"/>
    </source>
</evidence>
<dbReference type="Gene3D" id="2.30.30.40">
    <property type="entry name" value="SH3 Domains"/>
    <property type="match status" value="1"/>
</dbReference>
<dbReference type="Proteomes" id="UP000176645">
    <property type="component" value="Unassembled WGS sequence"/>
</dbReference>
<comment type="caution">
    <text evidence="1">The sequence shown here is derived from an EMBL/GenBank/DDBJ whole genome shotgun (WGS) entry which is preliminary data.</text>
</comment>
<dbReference type="AlphaFoldDB" id="A0A1G1WFH2"/>
<proteinExistence type="predicted"/>
<accession>A0A1G1WFH2</accession>
<evidence type="ECO:0000313" key="1">
    <source>
        <dbReference type="EMBL" id="OGY26404.1"/>
    </source>
</evidence>
<sequence>MVGKEVFTTEDDLRVRAGPSTSQAIVKTQSRNVLGVVTDGPVAADGYIWWKIDYEDGTTGWSAQDWLKASENWPAVTECDFSKPVDLRQTTKYGIFGDDEFDTLACGYLKLVEQQVWDQKQISAYLIIVDYADPGFIHSVDAGVKMGNSVNRIGPSYYEINLGCFVDGKVAGDDFGDPYPYIDAQTQQAILSSSPGNLVSLVLSYEFHPGRGCGCCHLAHKIRLY</sequence>
<evidence type="ECO:0008006" key="3">
    <source>
        <dbReference type="Google" id="ProtNLM"/>
    </source>
</evidence>
<gene>
    <name evidence="1" type="ORF">A2Z42_04540</name>
</gene>
<protein>
    <recommendedName>
        <fullName evidence="3">SH3b domain-containing protein</fullName>
    </recommendedName>
</protein>